<dbReference type="RefSeq" id="WP_353714584.1">
    <property type="nucleotide sequence ID" value="NZ_CP159307.1"/>
</dbReference>
<sequence>MSTEKFSISGEKVVGKVKDLIRQGNIRRVRLIHEGKAIIDIPLSVGAPVAAVGILAAPLLAAVGAFAALVTECTIEVEKVDESPP</sequence>
<name>A0AAU8GAA9_9CHLR</name>
<keyword evidence="1" id="KW-0472">Membrane</keyword>
<dbReference type="InterPro" id="IPR025642">
    <property type="entry name" value="DUF4342"/>
</dbReference>
<dbReference type="AlphaFoldDB" id="A0AAU8GAA9"/>
<keyword evidence="1" id="KW-0812">Transmembrane</keyword>
<evidence type="ECO:0000313" key="3">
    <source>
        <dbReference type="EMBL" id="XCH33343.1"/>
    </source>
</evidence>
<evidence type="ECO:0000256" key="1">
    <source>
        <dbReference type="SAM" id="Phobius"/>
    </source>
</evidence>
<protein>
    <submittedName>
        <fullName evidence="3">DUF4342 domain-containing protein</fullName>
    </submittedName>
</protein>
<dbReference type="EMBL" id="CP159307">
    <property type="protein sequence ID" value="XCH33343.1"/>
    <property type="molecule type" value="Genomic_DNA"/>
</dbReference>
<reference evidence="3" key="1">
    <citation type="submission" date="2024-06" db="EMBL/GenBank/DDBJ databases">
        <title>A Novel Isolate, Dehalogenimonas sp. Strain 4OHTPN, Dechlorinates Aromatic 4 Hydroxy chlorothalonil by a Novel Reductive Dehalogenase.</title>
        <authorList>
            <person name="Liu G."/>
        </authorList>
    </citation>
    <scope>NUCLEOTIDE SEQUENCE</scope>
    <source>
        <strain evidence="3">4OHTPN</strain>
    </source>
</reference>
<accession>A0AAU8GAA9</accession>
<feature type="domain" description="DUF4342" evidence="2">
    <location>
        <begin position="3"/>
        <end position="79"/>
    </location>
</feature>
<organism evidence="3">
    <name type="scientific">Dehalogenimonas sp. 4OHTPN</name>
    <dbReference type="NCBI Taxonomy" id="3166643"/>
    <lineage>
        <taxon>Bacteria</taxon>
        <taxon>Bacillati</taxon>
        <taxon>Chloroflexota</taxon>
        <taxon>Dehalococcoidia</taxon>
        <taxon>Dehalococcoidales</taxon>
        <taxon>Dehalococcoidaceae</taxon>
        <taxon>Dehalogenimonas</taxon>
    </lineage>
</organism>
<proteinExistence type="predicted"/>
<gene>
    <name evidence="3" type="ORF">ABV300_00265</name>
</gene>
<evidence type="ECO:0000259" key="2">
    <source>
        <dbReference type="Pfam" id="PF14242"/>
    </source>
</evidence>
<keyword evidence="1" id="KW-1133">Transmembrane helix</keyword>
<dbReference type="Pfam" id="PF14242">
    <property type="entry name" value="DUF4342"/>
    <property type="match status" value="1"/>
</dbReference>
<feature type="transmembrane region" description="Helical" evidence="1">
    <location>
        <begin position="49"/>
        <end position="70"/>
    </location>
</feature>